<reference evidence="1 2" key="1">
    <citation type="submission" date="2019-04" db="EMBL/GenBank/DDBJ databases">
        <title>Pedobacter sp. RP-1-16 sp. nov., isolated from Arctic soil.</title>
        <authorList>
            <person name="Dahal R.H."/>
            <person name="Kim D.-U."/>
        </authorList>
    </citation>
    <scope>NUCLEOTIDE SEQUENCE [LARGE SCALE GENOMIC DNA]</scope>
    <source>
        <strain evidence="1 2">RP-1-16</strain>
    </source>
</reference>
<proteinExistence type="predicted"/>
<evidence type="ECO:0000313" key="2">
    <source>
        <dbReference type="Proteomes" id="UP000309594"/>
    </source>
</evidence>
<dbReference type="Gene3D" id="3.40.390.10">
    <property type="entry name" value="Collagenase (Catalytic Domain)"/>
    <property type="match status" value="1"/>
</dbReference>
<sequence>MKIKLLISLLLSSAIFISCKRDKTERFEMADYKVTKVELLADHTQLIADGKSILSFNPQVYSTYSYKDPSGVDTDVDALIKADRVRPGSVKYFMEDGTSIEGVGYTTSDLSKPELKFYAIADGIKSALLTIKIRAPFADSQYQVIEYPVVFHVIQNKNTVDMKQGVGSDVINYAIEQINRTFARQVVFSPNGADTKIRFRMAEYNPQGKQMAEKGINRYSLSPEELSLLKEANLLTNPDICWDYKKYLNIWIIDTWSNNAKPPKYILQPADLNKIKGFTFTKADEPTINAAAYAMTDIGLVYQARAFGVEDVYYSAQIGKFFGLIETKSKKEDYCDDTFVYTNFYSNTNLGNSRLKKTLEGMPFLSVNIMDDATYQNTISMDQVSRMRMVTEYCPHRWAYKSNWAFTKH</sequence>
<dbReference type="EMBL" id="SWDX01000001">
    <property type="protein sequence ID" value="TKC65431.1"/>
    <property type="molecule type" value="Genomic_DNA"/>
</dbReference>
<comment type="caution">
    <text evidence="1">The sequence shown here is derived from an EMBL/GenBank/DDBJ whole genome shotgun (WGS) entry which is preliminary data.</text>
</comment>
<protein>
    <submittedName>
        <fullName evidence="1">Uncharacterized protein</fullName>
    </submittedName>
</protein>
<organism evidence="1 2">
    <name type="scientific">Pedobacter hiemivivus</name>
    <dbReference type="NCBI Taxonomy" id="2530454"/>
    <lineage>
        <taxon>Bacteria</taxon>
        <taxon>Pseudomonadati</taxon>
        <taxon>Bacteroidota</taxon>
        <taxon>Sphingobacteriia</taxon>
        <taxon>Sphingobacteriales</taxon>
        <taxon>Sphingobacteriaceae</taxon>
        <taxon>Pedobacter</taxon>
    </lineage>
</organism>
<accession>A0A4U1GM13</accession>
<gene>
    <name evidence="1" type="ORF">FBD94_02440</name>
</gene>
<dbReference type="InterPro" id="IPR024079">
    <property type="entry name" value="MetalloPept_cat_dom_sf"/>
</dbReference>
<evidence type="ECO:0000313" key="1">
    <source>
        <dbReference type="EMBL" id="TKC65431.1"/>
    </source>
</evidence>
<dbReference type="PROSITE" id="PS51257">
    <property type="entry name" value="PROKAR_LIPOPROTEIN"/>
    <property type="match status" value="1"/>
</dbReference>
<name>A0A4U1GM13_9SPHI</name>
<dbReference type="GO" id="GO:0008237">
    <property type="term" value="F:metallopeptidase activity"/>
    <property type="evidence" value="ECO:0007669"/>
    <property type="project" value="InterPro"/>
</dbReference>
<dbReference type="Proteomes" id="UP000309594">
    <property type="component" value="Unassembled WGS sequence"/>
</dbReference>
<dbReference type="RefSeq" id="WP_136878934.1">
    <property type="nucleotide sequence ID" value="NZ_SWDX01000001.1"/>
</dbReference>
<dbReference type="AlphaFoldDB" id="A0A4U1GM13"/>